<dbReference type="NCBIfam" id="TIGR00378">
    <property type="entry name" value="cax"/>
    <property type="match status" value="1"/>
</dbReference>
<keyword evidence="6 10" id="KW-0106">Calcium</keyword>
<accession>A0AAE0I1T2</accession>
<evidence type="ECO:0000256" key="7">
    <source>
        <dbReference type="ARBA" id="ARBA00022989"/>
    </source>
</evidence>
<comment type="similarity">
    <text evidence="2 10">Belongs to the Ca(2+):cation antiporter (CaCA) (TC 2.A.19) family.</text>
</comment>
<keyword evidence="3 10" id="KW-0813">Transport</keyword>
<keyword evidence="4 10" id="KW-0109">Calcium transport</keyword>
<evidence type="ECO:0000256" key="10">
    <source>
        <dbReference type="RuleBase" id="RU365028"/>
    </source>
</evidence>
<feature type="transmembrane region" description="Helical" evidence="10">
    <location>
        <begin position="297"/>
        <end position="320"/>
    </location>
</feature>
<dbReference type="Proteomes" id="UP001283341">
    <property type="component" value="Unassembled WGS sequence"/>
</dbReference>
<dbReference type="InterPro" id="IPR004798">
    <property type="entry name" value="CAX-like"/>
</dbReference>
<evidence type="ECO:0000256" key="9">
    <source>
        <dbReference type="ARBA" id="ARBA00023136"/>
    </source>
</evidence>
<sequence>MDSRDDGAFCARVDEETPLLLGDSIPPGRITRSFCRDLLFNPEETSGVENAHQLVWLPALVWHVAKVALLSSWMRILLVFVPLGAVAGERQWDSVSVFTLNFLAMIPVAAILSFATEELSHCLGETLGRLVNATFGNAVELIVTIVALQANQIEIVQGVSPRFHAFQHALGARYCFFLGGIFNIQTCSLMALASASTVIPTTLYGGVIYPGLSRGISVIPLLLYCLYLYFALHTHKHLFKPQDQVPVPEPSNPTIMLSPLSSIIILFVTTVIISYSAGYMVGSIDDLVKTANLSKKFIGLILIPIVGNTAEHATACVVAIKDKMDLAMAVAIRFETVAFATSVIVVVCTVQDG</sequence>
<organism evidence="12 13">
    <name type="scientific">Apodospora peruviana</name>
    <dbReference type="NCBI Taxonomy" id="516989"/>
    <lineage>
        <taxon>Eukaryota</taxon>
        <taxon>Fungi</taxon>
        <taxon>Dikarya</taxon>
        <taxon>Ascomycota</taxon>
        <taxon>Pezizomycotina</taxon>
        <taxon>Sordariomycetes</taxon>
        <taxon>Sordariomycetidae</taxon>
        <taxon>Sordariales</taxon>
        <taxon>Lasiosphaeriaceae</taxon>
        <taxon>Apodospora</taxon>
    </lineage>
</organism>
<name>A0AAE0I1T2_9PEZI</name>
<feature type="transmembrane region" description="Helical" evidence="10">
    <location>
        <begin position="135"/>
        <end position="153"/>
    </location>
</feature>
<dbReference type="InterPro" id="IPR004837">
    <property type="entry name" value="NaCa_Exmemb"/>
</dbReference>
<feature type="transmembrane region" description="Helical" evidence="10">
    <location>
        <begin position="174"/>
        <end position="199"/>
    </location>
</feature>
<feature type="domain" description="Sodium/calcium exchanger membrane region" evidence="11">
    <location>
        <begin position="95"/>
        <end position="232"/>
    </location>
</feature>
<keyword evidence="7 10" id="KW-1133">Transmembrane helix</keyword>
<evidence type="ECO:0000256" key="8">
    <source>
        <dbReference type="ARBA" id="ARBA00023065"/>
    </source>
</evidence>
<evidence type="ECO:0000313" key="13">
    <source>
        <dbReference type="Proteomes" id="UP001283341"/>
    </source>
</evidence>
<dbReference type="PANTHER" id="PTHR31503:SF22">
    <property type="entry name" value="VACUOLAR CALCIUM ION TRANSPORTER"/>
    <property type="match status" value="1"/>
</dbReference>
<evidence type="ECO:0000313" key="12">
    <source>
        <dbReference type="EMBL" id="KAK3317023.1"/>
    </source>
</evidence>
<dbReference type="EMBL" id="JAUEDM010000005">
    <property type="protein sequence ID" value="KAK3317023.1"/>
    <property type="molecule type" value="Genomic_DNA"/>
</dbReference>
<reference evidence="12" key="1">
    <citation type="journal article" date="2023" name="Mol. Phylogenet. Evol.">
        <title>Genome-scale phylogeny and comparative genomics of the fungal order Sordariales.</title>
        <authorList>
            <person name="Hensen N."/>
            <person name="Bonometti L."/>
            <person name="Westerberg I."/>
            <person name="Brannstrom I.O."/>
            <person name="Guillou S."/>
            <person name="Cros-Aarteil S."/>
            <person name="Calhoun S."/>
            <person name="Haridas S."/>
            <person name="Kuo A."/>
            <person name="Mondo S."/>
            <person name="Pangilinan J."/>
            <person name="Riley R."/>
            <person name="LaButti K."/>
            <person name="Andreopoulos B."/>
            <person name="Lipzen A."/>
            <person name="Chen C."/>
            <person name="Yan M."/>
            <person name="Daum C."/>
            <person name="Ng V."/>
            <person name="Clum A."/>
            <person name="Steindorff A."/>
            <person name="Ohm R.A."/>
            <person name="Martin F."/>
            <person name="Silar P."/>
            <person name="Natvig D.O."/>
            <person name="Lalanne C."/>
            <person name="Gautier V."/>
            <person name="Ament-Velasquez S.L."/>
            <person name="Kruys A."/>
            <person name="Hutchinson M.I."/>
            <person name="Powell A.J."/>
            <person name="Barry K."/>
            <person name="Miller A.N."/>
            <person name="Grigoriev I.V."/>
            <person name="Debuchy R."/>
            <person name="Gladieux P."/>
            <person name="Hiltunen Thoren M."/>
            <person name="Johannesson H."/>
        </authorList>
    </citation>
    <scope>NUCLEOTIDE SEQUENCE</scope>
    <source>
        <strain evidence="12">CBS 118394</strain>
    </source>
</reference>
<dbReference type="PANTHER" id="PTHR31503">
    <property type="entry name" value="VACUOLAR CALCIUM ION TRANSPORTER"/>
    <property type="match status" value="1"/>
</dbReference>
<comment type="caution">
    <text evidence="12">The sequence shown here is derived from an EMBL/GenBank/DDBJ whole genome shotgun (WGS) entry which is preliminary data.</text>
</comment>
<proteinExistence type="inferred from homology"/>
<dbReference type="GO" id="GO:0006874">
    <property type="term" value="P:intracellular calcium ion homeostasis"/>
    <property type="evidence" value="ECO:0007669"/>
    <property type="project" value="TreeGrafter"/>
</dbReference>
<comment type="caution">
    <text evidence="10">Lacks conserved residue(s) required for the propagation of feature annotation.</text>
</comment>
<evidence type="ECO:0000256" key="1">
    <source>
        <dbReference type="ARBA" id="ARBA00004127"/>
    </source>
</evidence>
<gene>
    <name evidence="12" type="ORF">B0H66DRAFT_576662</name>
</gene>
<evidence type="ECO:0000256" key="5">
    <source>
        <dbReference type="ARBA" id="ARBA00022692"/>
    </source>
</evidence>
<protein>
    <recommendedName>
        <fullName evidence="10">Vacuolar calcium ion transporter</fullName>
    </recommendedName>
</protein>
<dbReference type="GO" id="GO:0000329">
    <property type="term" value="C:fungal-type vacuole membrane"/>
    <property type="evidence" value="ECO:0007669"/>
    <property type="project" value="TreeGrafter"/>
</dbReference>
<keyword evidence="9 10" id="KW-0472">Membrane</keyword>
<dbReference type="AlphaFoldDB" id="A0AAE0I1T2"/>
<dbReference type="Gene3D" id="1.20.1420.30">
    <property type="entry name" value="NCX, central ion-binding region"/>
    <property type="match status" value="1"/>
</dbReference>
<dbReference type="GO" id="GO:0012505">
    <property type="term" value="C:endomembrane system"/>
    <property type="evidence" value="ECO:0007669"/>
    <property type="project" value="UniProtKB-SubCell"/>
</dbReference>
<keyword evidence="5 10" id="KW-0812">Transmembrane</keyword>
<keyword evidence="13" id="KW-1185">Reference proteome</keyword>
<feature type="transmembrane region" description="Helical" evidence="10">
    <location>
        <begin position="60"/>
        <end position="83"/>
    </location>
</feature>
<keyword evidence="8 10" id="KW-0406">Ion transport</keyword>
<evidence type="ECO:0000259" key="11">
    <source>
        <dbReference type="Pfam" id="PF01699"/>
    </source>
</evidence>
<dbReference type="GO" id="GO:0015369">
    <property type="term" value="F:calcium:proton antiporter activity"/>
    <property type="evidence" value="ECO:0007669"/>
    <property type="project" value="UniProtKB-UniRule"/>
</dbReference>
<feature type="domain" description="Sodium/calcium exchanger membrane region" evidence="11">
    <location>
        <begin position="262"/>
        <end position="332"/>
    </location>
</feature>
<comment type="subcellular location">
    <subcellularLocation>
        <location evidence="1">Endomembrane system</location>
        <topology evidence="1">Multi-pass membrane protein</topology>
    </subcellularLocation>
    <subcellularLocation>
        <location evidence="10">Vacuole membrane</location>
    </subcellularLocation>
</comment>
<evidence type="ECO:0000256" key="4">
    <source>
        <dbReference type="ARBA" id="ARBA00022568"/>
    </source>
</evidence>
<feature type="transmembrane region" description="Helical" evidence="10">
    <location>
        <begin position="253"/>
        <end position="277"/>
    </location>
</feature>
<comment type="function">
    <text evidence="10">Has a role in promoting intracellular calcium ion sequestration via the exchange of calcium ions for hydrogen ions across the vacuolar membrane. Involved also in manganese ion homeostasis via its uptake into the vacuole.</text>
</comment>
<dbReference type="InterPro" id="IPR044880">
    <property type="entry name" value="NCX_ion-bd_dom_sf"/>
</dbReference>
<evidence type="ECO:0000256" key="3">
    <source>
        <dbReference type="ARBA" id="ARBA00022448"/>
    </source>
</evidence>
<evidence type="ECO:0000256" key="6">
    <source>
        <dbReference type="ARBA" id="ARBA00022837"/>
    </source>
</evidence>
<feature type="transmembrane region" description="Helical" evidence="10">
    <location>
        <begin position="95"/>
        <end position="115"/>
    </location>
</feature>
<evidence type="ECO:0000256" key="2">
    <source>
        <dbReference type="ARBA" id="ARBA00008170"/>
    </source>
</evidence>
<dbReference type="InterPro" id="IPR004713">
    <property type="entry name" value="CaH_exchang"/>
</dbReference>
<keyword evidence="10" id="KW-0050">Antiport</keyword>
<feature type="transmembrane region" description="Helical" evidence="10">
    <location>
        <begin position="211"/>
        <end position="232"/>
    </location>
</feature>
<dbReference type="Pfam" id="PF01699">
    <property type="entry name" value="Na_Ca_ex"/>
    <property type="match status" value="2"/>
</dbReference>
<keyword evidence="10" id="KW-0926">Vacuole</keyword>
<reference evidence="12" key="2">
    <citation type="submission" date="2023-06" db="EMBL/GenBank/DDBJ databases">
        <authorList>
            <consortium name="Lawrence Berkeley National Laboratory"/>
            <person name="Haridas S."/>
            <person name="Hensen N."/>
            <person name="Bonometti L."/>
            <person name="Westerberg I."/>
            <person name="Brannstrom I.O."/>
            <person name="Guillou S."/>
            <person name="Cros-Aarteil S."/>
            <person name="Calhoun S."/>
            <person name="Kuo A."/>
            <person name="Mondo S."/>
            <person name="Pangilinan J."/>
            <person name="Riley R."/>
            <person name="Labutti K."/>
            <person name="Andreopoulos B."/>
            <person name="Lipzen A."/>
            <person name="Chen C."/>
            <person name="Yanf M."/>
            <person name="Daum C."/>
            <person name="Ng V."/>
            <person name="Clum A."/>
            <person name="Steindorff A."/>
            <person name="Ohm R."/>
            <person name="Martin F."/>
            <person name="Silar P."/>
            <person name="Natvig D."/>
            <person name="Lalanne C."/>
            <person name="Gautier V."/>
            <person name="Ament-Velasquez S.L."/>
            <person name="Kruys A."/>
            <person name="Hutchinson M.I."/>
            <person name="Powell A.J."/>
            <person name="Barry K."/>
            <person name="Miller A.N."/>
            <person name="Grigoriev I.V."/>
            <person name="Debuchy R."/>
            <person name="Gladieux P."/>
            <person name="Thoren M.H."/>
            <person name="Johannesson H."/>
        </authorList>
    </citation>
    <scope>NUCLEOTIDE SEQUENCE</scope>
    <source>
        <strain evidence="12">CBS 118394</strain>
    </source>
</reference>